<dbReference type="SUPFAM" id="SSF52540">
    <property type="entry name" value="P-loop containing nucleoside triphosphate hydrolases"/>
    <property type="match status" value="1"/>
</dbReference>
<dbReference type="PROSITE" id="PS50893">
    <property type="entry name" value="ABC_TRANSPORTER_2"/>
    <property type="match status" value="1"/>
</dbReference>
<dbReference type="GO" id="GO:0005524">
    <property type="term" value="F:ATP binding"/>
    <property type="evidence" value="ECO:0007669"/>
    <property type="project" value="UniProtKB-KW"/>
</dbReference>
<feature type="domain" description="ABC transporter" evidence="3">
    <location>
        <begin position="5"/>
        <end position="232"/>
    </location>
</feature>
<keyword evidence="5" id="KW-1185">Reference proteome</keyword>
<dbReference type="Proteomes" id="UP000799092">
    <property type="component" value="Unassembled WGS sequence"/>
</dbReference>
<name>A0A6A8DDD7_9BACI</name>
<accession>A0A6A8DDD7</accession>
<dbReference type="OrthoDB" id="9804819at2"/>
<keyword evidence="1" id="KW-0547">Nucleotide-binding</keyword>
<evidence type="ECO:0000313" key="4">
    <source>
        <dbReference type="EMBL" id="MRH43698.1"/>
    </source>
</evidence>
<dbReference type="PANTHER" id="PTHR43038">
    <property type="entry name" value="ATP-BINDING CASSETTE, SUB-FAMILY H, MEMBER 1"/>
    <property type="match status" value="1"/>
</dbReference>
<reference evidence="4" key="1">
    <citation type="submission" date="2019-11" db="EMBL/GenBank/DDBJ databases">
        <authorList>
            <person name="Li J."/>
        </authorList>
    </citation>
    <scope>NUCLEOTIDE SEQUENCE</scope>
    <source>
        <strain evidence="4">B6B</strain>
    </source>
</reference>
<dbReference type="EMBL" id="WJNG01000011">
    <property type="protein sequence ID" value="MRH43698.1"/>
    <property type="molecule type" value="Genomic_DNA"/>
</dbReference>
<gene>
    <name evidence="4" type="ORF">GH741_13555</name>
</gene>
<dbReference type="SMART" id="SM00382">
    <property type="entry name" value="AAA"/>
    <property type="match status" value="1"/>
</dbReference>
<dbReference type="Gene3D" id="3.40.50.300">
    <property type="entry name" value="P-loop containing nucleotide triphosphate hydrolases"/>
    <property type="match status" value="1"/>
</dbReference>
<organism evidence="4 5">
    <name type="scientific">Aquibacillus halophilus</name>
    <dbReference type="NCBI Taxonomy" id="930132"/>
    <lineage>
        <taxon>Bacteria</taxon>
        <taxon>Bacillati</taxon>
        <taxon>Bacillota</taxon>
        <taxon>Bacilli</taxon>
        <taxon>Bacillales</taxon>
        <taxon>Bacillaceae</taxon>
        <taxon>Aquibacillus</taxon>
    </lineage>
</organism>
<evidence type="ECO:0000256" key="1">
    <source>
        <dbReference type="ARBA" id="ARBA00022741"/>
    </source>
</evidence>
<dbReference type="PANTHER" id="PTHR43038:SF3">
    <property type="entry name" value="ABC TRANSPORTER G FAMILY MEMBER 20 ISOFORM X1"/>
    <property type="match status" value="1"/>
</dbReference>
<sequence>MDSFITMNEVSQSFNGEDVLTSINLEINEGEIYGLLGPSGSGKTTLVKTIVGTLKPSSGTVYVQDVEMPSLKKLQDIGYMAQADALYSELTAKENLAFFAKLYGIPRHSISNRIDEVLSQVDLLESKNKLADKFSGGMKRRLSLAIALLHKPKILILDEPTVGIDPILRNKVWNHFYEMKQQGISIIITTHVMDEAEKCDQLALLRDGKIMASGSPSKLKKQTNTSSIEQSFLYYGGVQT</sequence>
<dbReference type="InterPro" id="IPR003439">
    <property type="entry name" value="ABC_transporter-like_ATP-bd"/>
</dbReference>
<evidence type="ECO:0000256" key="2">
    <source>
        <dbReference type="ARBA" id="ARBA00022840"/>
    </source>
</evidence>
<comment type="caution">
    <text evidence="4">The sequence shown here is derived from an EMBL/GenBank/DDBJ whole genome shotgun (WGS) entry which is preliminary data.</text>
</comment>
<proteinExistence type="predicted"/>
<evidence type="ECO:0000259" key="3">
    <source>
        <dbReference type="PROSITE" id="PS50893"/>
    </source>
</evidence>
<dbReference type="Pfam" id="PF00005">
    <property type="entry name" value="ABC_tran"/>
    <property type="match status" value="1"/>
</dbReference>
<evidence type="ECO:0000313" key="5">
    <source>
        <dbReference type="Proteomes" id="UP000799092"/>
    </source>
</evidence>
<keyword evidence="2 4" id="KW-0067">ATP-binding</keyword>
<dbReference type="InterPro" id="IPR017871">
    <property type="entry name" value="ABC_transporter-like_CS"/>
</dbReference>
<protein>
    <submittedName>
        <fullName evidence="4">ATP-binding cassette domain-containing protein</fullName>
    </submittedName>
</protein>
<dbReference type="RefSeq" id="WP_153737321.1">
    <property type="nucleotide sequence ID" value="NZ_WJNG01000011.1"/>
</dbReference>
<dbReference type="GO" id="GO:0016887">
    <property type="term" value="F:ATP hydrolysis activity"/>
    <property type="evidence" value="ECO:0007669"/>
    <property type="project" value="InterPro"/>
</dbReference>
<dbReference type="InterPro" id="IPR003593">
    <property type="entry name" value="AAA+_ATPase"/>
</dbReference>
<dbReference type="AlphaFoldDB" id="A0A6A8DDD7"/>
<dbReference type="InterPro" id="IPR027417">
    <property type="entry name" value="P-loop_NTPase"/>
</dbReference>
<dbReference type="PROSITE" id="PS00211">
    <property type="entry name" value="ABC_TRANSPORTER_1"/>
    <property type="match status" value="1"/>
</dbReference>